<dbReference type="CDD" id="cd11033">
    <property type="entry name" value="CYP142-like"/>
    <property type="match status" value="1"/>
</dbReference>
<dbReference type="PANTHER" id="PTHR46696:SF1">
    <property type="entry name" value="CYTOCHROME P450 YJIB-RELATED"/>
    <property type="match status" value="1"/>
</dbReference>
<sequence length="402" mass="44983">MPLAAIDMSETDLYLNDTQAPYFKRLRDEAPVHYCPNGRFGAFWSITRYADIRAVEANPAVFSSDALFGGITIRDQPPGFTTPMFIAMDPPGHAVQRGAVAPMFARKNLDLLEVRLRECVTRILDALPIGETFDWVDQVSREVAIQMLAIMLDIPFADRSKLSAWSDMAVAVDEQAGGPSPAERQAVLLQCLGYFTDLWKTRIALPPRHDLISMLAHNPATQGMSPMTYLGNLMLLIVGGNDTTRNSITGGLLFLNDNPAQYRKLRHDPGLIGTMVPEIIRYQTPLAHMRRTARSDIMFGGEQIRKGDRVILWYVSGNRDERAIEQPDSFLIDRVKPNQHLAYGSGIHVCMGSRLAEMQLRILWEEILARWPLIEVVGAPARVPSSFIRGYQSLPVRIPARS</sequence>
<dbReference type="InterPro" id="IPR001128">
    <property type="entry name" value="Cyt_P450"/>
</dbReference>
<comment type="caution">
    <text evidence="2">The sequence shown here is derived from an EMBL/GenBank/DDBJ whole genome shotgun (WGS) entry which is preliminary data.</text>
</comment>
<dbReference type="PANTHER" id="PTHR46696">
    <property type="entry name" value="P450, PUTATIVE (EUROFUNG)-RELATED"/>
    <property type="match status" value="1"/>
</dbReference>
<accession>A0ABR7AI08</accession>
<reference evidence="2 3" key="1">
    <citation type="submission" date="2020-08" db="EMBL/GenBank/DDBJ databases">
        <title>Putative novel bacterial strains isolated from necrotic wheat leaf tissues caused by Xanthomonas translucens.</title>
        <authorList>
            <person name="Tambong J.T."/>
        </authorList>
    </citation>
    <scope>NUCLEOTIDE SEQUENCE [LARGE SCALE GENOMIC DNA]</scope>
    <source>
        <strain evidence="3">DOAB 1063</strain>
    </source>
</reference>
<dbReference type="Gene3D" id="1.10.630.10">
    <property type="entry name" value="Cytochrome P450"/>
    <property type="match status" value="1"/>
</dbReference>
<evidence type="ECO:0000256" key="1">
    <source>
        <dbReference type="ARBA" id="ARBA00010617"/>
    </source>
</evidence>
<dbReference type="InterPro" id="IPR002397">
    <property type="entry name" value="Cyt_P450_B"/>
</dbReference>
<dbReference type="Pfam" id="PF00067">
    <property type="entry name" value="p450"/>
    <property type="match status" value="1"/>
</dbReference>
<evidence type="ECO:0000313" key="3">
    <source>
        <dbReference type="Proteomes" id="UP000597613"/>
    </source>
</evidence>
<dbReference type="SUPFAM" id="SSF48264">
    <property type="entry name" value="Cytochrome P450"/>
    <property type="match status" value="1"/>
</dbReference>
<dbReference type="Proteomes" id="UP000597613">
    <property type="component" value="Unassembled WGS sequence"/>
</dbReference>
<dbReference type="EMBL" id="JACONT010000001">
    <property type="protein sequence ID" value="MBC3940088.1"/>
    <property type="molecule type" value="Genomic_DNA"/>
</dbReference>
<keyword evidence="3" id="KW-1185">Reference proteome</keyword>
<dbReference type="PRINTS" id="PR00359">
    <property type="entry name" value="BP450"/>
</dbReference>
<protein>
    <submittedName>
        <fullName evidence="2">Cytochrome P450</fullName>
    </submittedName>
</protein>
<organism evidence="2 3">
    <name type="scientific">Sphingomonas albertensis</name>
    <dbReference type="NCBI Taxonomy" id="2762591"/>
    <lineage>
        <taxon>Bacteria</taxon>
        <taxon>Pseudomonadati</taxon>
        <taxon>Pseudomonadota</taxon>
        <taxon>Alphaproteobacteria</taxon>
        <taxon>Sphingomonadales</taxon>
        <taxon>Sphingomonadaceae</taxon>
        <taxon>Sphingomonas</taxon>
    </lineage>
</organism>
<gene>
    <name evidence="2" type="ORF">H8S47_00135</name>
</gene>
<evidence type="ECO:0000313" key="2">
    <source>
        <dbReference type="EMBL" id="MBC3940088.1"/>
    </source>
</evidence>
<name>A0ABR7AI08_9SPHN</name>
<dbReference type="InterPro" id="IPR036396">
    <property type="entry name" value="Cyt_P450_sf"/>
</dbReference>
<comment type="similarity">
    <text evidence="1">Belongs to the cytochrome P450 family.</text>
</comment>
<proteinExistence type="inferred from homology"/>